<dbReference type="PANTHER" id="PTHR16222:SF17">
    <property type="entry name" value="SELENOPROTEIN J"/>
    <property type="match status" value="1"/>
</dbReference>
<keyword evidence="3" id="KW-1185">Reference proteome</keyword>
<proteinExistence type="predicted"/>
<evidence type="ECO:0000313" key="3">
    <source>
        <dbReference type="Proteomes" id="UP000318571"/>
    </source>
</evidence>
<dbReference type="GO" id="GO:0046872">
    <property type="term" value="F:metal ion binding"/>
    <property type="evidence" value="ECO:0007669"/>
    <property type="project" value="UniProtKB-KW"/>
</dbReference>
<dbReference type="Gene3D" id="1.10.4080.10">
    <property type="entry name" value="ADP-ribosylation/Crystallin J1"/>
    <property type="match status" value="1"/>
</dbReference>
<dbReference type="OMA" id="NCSRANF"/>
<comment type="caution">
    <text evidence="2">The sequence shown here is derived from an EMBL/GenBank/DDBJ whole genome shotgun (WGS) entry which is preliminary data.</text>
</comment>
<dbReference type="InterPro" id="IPR005502">
    <property type="entry name" value="Ribosyl_crysJ1"/>
</dbReference>
<evidence type="ECO:0008006" key="4">
    <source>
        <dbReference type="Google" id="ProtNLM"/>
    </source>
</evidence>
<dbReference type="STRING" id="6832.A0A553NEN5"/>
<protein>
    <recommendedName>
        <fullName evidence="4">ADP-ribosylglycohydrolase</fullName>
    </recommendedName>
</protein>
<name>A0A553NEN5_TIGCA</name>
<dbReference type="Proteomes" id="UP000318571">
    <property type="component" value="Chromosome 10"/>
</dbReference>
<feature type="binding site" evidence="1">
    <location>
        <position position="301"/>
    </location>
    <ligand>
        <name>Mg(2+)</name>
        <dbReference type="ChEBI" id="CHEBI:18420"/>
        <label>1</label>
    </ligand>
</feature>
<gene>
    <name evidence="2" type="ORF">TCAL_03992</name>
</gene>
<dbReference type="PANTHER" id="PTHR16222">
    <property type="entry name" value="ADP-RIBOSYLGLYCOHYDROLASE"/>
    <property type="match status" value="1"/>
</dbReference>
<dbReference type="InterPro" id="IPR036705">
    <property type="entry name" value="Ribosyl_crysJ1_sf"/>
</dbReference>
<comment type="cofactor">
    <cofactor evidence="1">
        <name>Mg(2+)</name>
        <dbReference type="ChEBI" id="CHEBI:18420"/>
    </cofactor>
    <text evidence="1">Binds 2 magnesium ions per subunit.</text>
</comment>
<evidence type="ECO:0000313" key="2">
    <source>
        <dbReference type="EMBL" id="TRY63868.1"/>
    </source>
</evidence>
<dbReference type="EMBL" id="VCGU01000458">
    <property type="protein sequence ID" value="TRY63868.1"/>
    <property type="molecule type" value="Genomic_DNA"/>
</dbReference>
<dbReference type="InterPro" id="IPR050792">
    <property type="entry name" value="ADP-ribosylglycohydrolase"/>
</dbReference>
<accession>A0A553NEN5</accession>
<reference evidence="2 3" key="1">
    <citation type="journal article" date="2018" name="Nat. Ecol. Evol.">
        <title>Genomic signatures of mitonuclear coevolution across populations of Tigriopus californicus.</title>
        <authorList>
            <person name="Barreto F.S."/>
            <person name="Watson E.T."/>
            <person name="Lima T.G."/>
            <person name="Willett C.S."/>
            <person name="Edmands S."/>
            <person name="Li W."/>
            <person name="Burton R.S."/>
        </authorList>
    </citation>
    <scope>NUCLEOTIDE SEQUENCE [LARGE SCALE GENOMIC DNA]</scope>
    <source>
        <strain evidence="2 3">San Diego</strain>
    </source>
</reference>
<organism evidence="2 3">
    <name type="scientific">Tigriopus californicus</name>
    <name type="common">Marine copepod</name>
    <dbReference type="NCBI Taxonomy" id="6832"/>
    <lineage>
        <taxon>Eukaryota</taxon>
        <taxon>Metazoa</taxon>
        <taxon>Ecdysozoa</taxon>
        <taxon>Arthropoda</taxon>
        <taxon>Crustacea</taxon>
        <taxon>Multicrustacea</taxon>
        <taxon>Hexanauplia</taxon>
        <taxon>Copepoda</taxon>
        <taxon>Harpacticoida</taxon>
        <taxon>Harpacticidae</taxon>
        <taxon>Tigriopus</taxon>
    </lineage>
</organism>
<dbReference type="Pfam" id="PF03747">
    <property type="entry name" value="ADP_ribosyl_GH"/>
    <property type="match status" value="1"/>
</dbReference>
<keyword evidence="1" id="KW-0479">Metal-binding</keyword>
<keyword evidence="1" id="KW-0460">Magnesium</keyword>
<dbReference type="OrthoDB" id="524326at2759"/>
<dbReference type="AlphaFoldDB" id="A0A553NEN5"/>
<dbReference type="SUPFAM" id="SSF101478">
    <property type="entry name" value="ADP-ribosylglycohydrolase"/>
    <property type="match status" value="1"/>
</dbReference>
<evidence type="ECO:0000256" key="1">
    <source>
        <dbReference type="PIRSR" id="PIRSR605502-1"/>
    </source>
</evidence>
<sequence length="343" mass="37812">MSSKFLPLLESAQSLTPAQQRGVAAILGACVADAAARPLHWVYSQSDLKTYIQDRADRPDFLPQSRSPFYTLPTGENSCYFDIAHSVLGALGGGEYDYDRICQRFLSDFGPGTRYDMAKREEYMQLRREGRIDGPIEGKWMHGALIKFMENRKAGRRPYGNDHIKETDGFCAALPVVAKFAGQASLKARVDEVIQTLSSWPTAVSHGHVAARIVEQFILGHENAIQEVRAQVKDEYPDVYRSLGVVEDKLGLDHVQAVQTVFGSPCYNPGSFQGALHAFQREESFPEAVRSTIRAGGCNCSRSLFIGACAGAKHGLDAIPMEWLEKTTDAETVFKQALAAFGK</sequence>